<dbReference type="eggNOG" id="COG3344">
    <property type="taxonomic scope" value="Bacteria"/>
</dbReference>
<sequence>MSLLAEITCSDNLTGAYHWLCDRRKHYPPNADIWHLRHHKQRELAKLTEELRTNRYTIMPLTLVTKANGERIALWSARDALVIKMLTQVLATILPVHAKCEHVAGHRGGKRSLRHVDEQMRSGRYQFVCRTDIKGYYANINKHQLLEQMTQYVTCKTSLNLIGQYLFYSVEDGGEFYTPKQGISRGSPLSPLLAGFQLYCIDKYFANLMDSRQQTMKTTGQKCKDSCVNGLSQLPDGDIYYARYMDDFIIFTRTRWQLRRAVKRLNQFFNQFGFKQHPDKTYIGRIGTSKVENRNELGRNEGKSCAQVTSATPDAHRGVTAEPASDRLSERSKKVSRRIKTAGDKQEGTQATILRQLGRRETLNQTENEGTPLLHSKHTRQRKKSPISVGDMYKAADMCKRKCFDWMGLMFNLSGALGPAPRAIENHLSKCRQLYGEAQRRGWDPSRTQARLDAYRRRWNAAIDCISLTHSQHTSARTCPFNRQRTHHVDRGID</sequence>
<dbReference type="EMBL" id="AP011177">
    <property type="protein sequence ID" value="BAJ02812.1"/>
    <property type="molecule type" value="Genomic_DNA"/>
</dbReference>
<dbReference type="KEGG" id="svo:SVI_2841"/>
<evidence type="ECO:0000259" key="3">
    <source>
        <dbReference type="PROSITE" id="PS50878"/>
    </source>
</evidence>
<protein>
    <recommendedName>
        <fullName evidence="3">Reverse transcriptase domain-containing protein</fullName>
    </recommendedName>
</protein>
<dbReference type="Proteomes" id="UP000002350">
    <property type="component" value="Chromosome"/>
</dbReference>
<feature type="compositionally biased region" description="Basic and acidic residues" evidence="2">
    <location>
        <begin position="314"/>
        <end position="333"/>
    </location>
</feature>
<dbReference type="InterPro" id="IPR043502">
    <property type="entry name" value="DNA/RNA_pol_sf"/>
</dbReference>
<dbReference type="RefSeq" id="WP_013052111.1">
    <property type="nucleotide sequence ID" value="NC_014012.1"/>
</dbReference>
<dbReference type="SUPFAM" id="SSF56672">
    <property type="entry name" value="DNA/RNA polymerases"/>
    <property type="match status" value="1"/>
</dbReference>
<feature type="region of interest" description="Disordered" evidence="2">
    <location>
        <begin position="301"/>
        <end position="386"/>
    </location>
</feature>
<keyword evidence="5" id="KW-1185">Reference proteome</keyword>
<evidence type="ECO:0000256" key="2">
    <source>
        <dbReference type="SAM" id="MobiDB-lite"/>
    </source>
</evidence>
<feature type="domain" description="Reverse transcriptase" evidence="3">
    <location>
        <begin position="45"/>
        <end position="321"/>
    </location>
</feature>
<reference evidence="5" key="1">
    <citation type="journal article" date="2010" name="Mol. Biosyst.">
        <title>Complete genome sequence and comparative analysis of Shewanella violacea, a psychrophilic and piezophilic bacterium from deep sea floor sediments.</title>
        <authorList>
            <person name="Aono E."/>
            <person name="Baba T."/>
            <person name="Ara T."/>
            <person name="Nishi T."/>
            <person name="Nakamichi T."/>
            <person name="Inamoto E."/>
            <person name="Toyonaga H."/>
            <person name="Hasegawa M."/>
            <person name="Takai Y."/>
            <person name="Okumura Y."/>
            <person name="Baba M."/>
            <person name="Tomita M."/>
            <person name="Kato C."/>
            <person name="Oshima T."/>
            <person name="Nakasone K."/>
            <person name="Mori H."/>
        </authorList>
    </citation>
    <scope>NUCLEOTIDE SEQUENCE [LARGE SCALE GENOMIC DNA]</scope>
    <source>
        <strain evidence="5">JCM 10179 / CIP 106290 / LMG 19151 / DSS12</strain>
    </source>
</reference>
<accession>D4ZMB3</accession>
<dbReference type="Pfam" id="PF00078">
    <property type="entry name" value="RVT_1"/>
    <property type="match status" value="1"/>
</dbReference>
<dbReference type="AlphaFoldDB" id="D4ZMB3"/>
<comment type="similarity">
    <text evidence="1">Belongs to the bacterial reverse transcriptase family.</text>
</comment>
<feature type="compositionally biased region" description="Basic residues" evidence="2">
    <location>
        <begin position="375"/>
        <end position="385"/>
    </location>
</feature>
<evidence type="ECO:0000313" key="5">
    <source>
        <dbReference type="Proteomes" id="UP000002350"/>
    </source>
</evidence>
<evidence type="ECO:0000313" key="4">
    <source>
        <dbReference type="EMBL" id="BAJ02812.1"/>
    </source>
</evidence>
<dbReference type="PANTHER" id="PTHR34047:SF8">
    <property type="entry name" value="PROTEIN YKFC"/>
    <property type="match status" value="1"/>
</dbReference>
<dbReference type="PANTHER" id="PTHR34047">
    <property type="entry name" value="NUCLEAR INTRON MATURASE 1, MITOCHONDRIAL-RELATED"/>
    <property type="match status" value="1"/>
</dbReference>
<gene>
    <name evidence="4" type="ordered locus">SVI_2841</name>
</gene>
<name>D4ZMB3_SHEVD</name>
<dbReference type="InterPro" id="IPR000477">
    <property type="entry name" value="RT_dom"/>
</dbReference>
<dbReference type="InterPro" id="IPR051083">
    <property type="entry name" value="GrpII_Intron_Splice-Mob/Def"/>
</dbReference>
<dbReference type="PROSITE" id="PS50878">
    <property type="entry name" value="RT_POL"/>
    <property type="match status" value="1"/>
</dbReference>
<dbReference type="HOGENOM" id="CLU_551947_0_0_6"/>
<proteinExistence type="inferred from homology"/>
<evidence type="ECO:0000256" key="1">
    <source>
        <dbReference type="ARBA" id="ARBA00034120"/>
    </source>
</evidence>
<organism evidence="4 5">
    <name type="scientific">Shewanella violacea (strain JCM 10179 / CIP 106290 / LMG 19151 / DSS12)</name>
    <dbReference type="NCBI Taxonomy" id="637905"/>
    <lineage>
        <taxon>Bacteria</taxon>
        <taxon>Pseudomonadati</taxon>
        <taxon>Pseudomonadota</taxon>
        <taxon>Gammaproteobacteria</taxon>
        <taxon>Alteromonadales</taxon>
        <taxon>Shewanellaceae</taxon>
        <taxon>Shewanella</taxon>
    </lineage>
</organism>